<sequence>MRLTPQEQAILAELRADPLLDAAALADRLGTTRASVSVALSNLTRKGAILGRGYVVRGEAGVVVVGGAVMDVKARSTAALDLATSNPGQVTTNPGGVGRNIAENLARLGTPTHLVAAVGADTFGDELLAHARTAGVRLEHVVVGPQPTGTYLAVLDSDGDLSVAVSDMSATDSLTVADVEPARALVQHSDLLVVDGNIPFDVATWLCSVAAASDVPVVVEPVSVVKAARLRGLFSPDRPVLAVTPNIAELAALVDHEVADTVPAITRAAAELHDRGVRHVWVRRGARGSLLSSAPAPADGSTGRPAVSTDPKVSSAVVDVTGAGDSMTAGFVHALLRDDDPVAAAAFGQATAALTTESVHTVRPDLTSALVTGRLTSQGTR</sequence>
<feature type="region of interest" description="Disordered" evidence="3">
    <location>
        <begin position="292"/>
        <end position="313"/>
    </location>
</feature>
<dbReference type="PROSITE" id="PS00584">
    <property type="entry name" value="PFKB_KINASES_2"/>
    <property type="match status" value="1"/>
</dbReference>
<dbReference type="Gene3D" id="1.10.10.10">
    <property type="entry name" value="Winged helix-like DNA-binding domain superfamily/Winged helix DNA-binding domain"/>
    <property type="match status" value="1"/>
</dbReference>
<dbReference type="GO" id="GO:0016301">
    <property type="term" value="F:kinase activity"/>
    <property type="evidence" value="ECO:0007669"/>
    <property type="project" value="UniProtKB-KW"/>
</dbReference>
<name>A0A8H9FW89_9MICO</name>
<keyword evidence="2 5" id="KW-0418">Kinase</keyword>
<evidence type="ECO:0000259" key="4">
    <source>
        <dbReference type="Pfam" id="PF00294"/>
    </source>
</evidence>
<dbReference type="SUPFAM" id="SSF53613">
    <property type="entry name" value="Ribokinase-like"/>
    <property type="match status" value="1"/>
</dbReference>
<dbReference type="SUPFAM" id="SSF46785">
    <property type="entry name" value="Winged helix' DNA-binding domain"/>
    <property type="match status" value="1"/>
</dbReference>
<proteinExistence type="predicted"/>
<organism evidence="5 6">
    <name type="scientific">Knoellia flava</name>
    <dbReference type="NCBI Taxonomy" id="913969"/>
    <lineage>
        <taxon>Bacteria</taxon>
        <taxon>Bacillati</taxon>
        <taxon>Actinomycetota</taxon>
        <taxon>Actinomycetes</taxon>
        <taxon>Micrococcales</taxon>
        <taxon>Intrasporangiaceae</taxon>
        <taxon>Knoellia</taxon>
    </lineage>
</organism>
<dbReference type="Pfam" id="PF00294">
    <property type="entry name" value="PfkB"/>
    <property type="match status" value="1"/>
</dbReference>
<dbReference type="GO" id="GO:0016798">
    <property type="term" value="F:hydrolase activity, acting on glycosyl bonds"/>
    <property type="evidence" value="ECO:0007669"/>
    <property type="project" value="TreeGrafter"/>
</dbReference>
<reference evidence="5" key="2">
    <citation type="submission" date="2020-09" db="EMBL/GenBank/DDBJ databases">
        <authorList>
            <person name="Sun Q."/>
            <person name="Zhou Y."/>
        </authorList>
    </citation>
    <scope>NUCLEOTIDE SEQUENCE</scope>
    <source>
        <strain evidence="5">CGMCC 1.10749</strain>
    </source>
</reference>
<feature type="domain" description="Carbohydrate kinase PfkB" evidence="4">
    <location>
        <begin position="62"/>
        <end position="362"/>
    </location>
</feature>
<keyword evidence="1" id="KW-0808">Transferase</keyword>
<dbReference type="InterPro" id="IPR029056">
    <property type="entry name" value="Ribokinase-like"/>
</dbReference>
<gene>
    <name evidence="5" type="ORF">GCM10011314_22660</name>
</gene>
<protein>
    <submittedName>
        <fullName evidence="5">Carbohydrate kinase</fullName>
    </submittedName>
</protein>
<comment type="caution">
    <text evidence="5">The sequence shown here is derived from an EMBL/GenBank/DDBJ whole genome shotgun (WGS) entry which is preliminary data.</text>
</comment>
<evidence type="ECO:0000256" key="1">
    <source>
        <dbReference type="ARBA" id="ARBA00022679"/>
    </source>
</evidence>
<evidence type="ECO:0000256" key="3">
    <source>
        <dbReference type="SAM" id="MobiDB-lite"/>
    </source>
</evidence>
<dbReference type="CDD" id="cd01941">
    <property type="entry name" value="YeiC_kinase_like"/>
    <property type="match status" value="1"/>
</dbReference>
<evidence type="ECO:0000313" key="6">
    <source>
        <dbReference type="Proteomes" id="UP000628079"/>
    </source>
</evidence>
<dbReference type="InterPro" id="IPR036388">
    <property type="entry name" value="WH-like_DNA-bd_sf"/>
</dbReference>
<accession>A0A8H9FW89</accession>
<reference evidence="5" key="1">
    <citation type="journal article" date="2014" name="Int. J. Syst. Evol. Microbiol.">
        <title>Complete genome sequence of Corynebacterium casei LMG S-19264T (=DSM 44701T), isolated from a smear-ripened cheese.</title>
        <authorList>
            <consortium name="US DOE Joint Genome Institute (JGI-PGF)"/>
            <person name="Walter F."/>
            <person name="Albersmeier A."/>
            <person name="Kalinowski J."/>
            <person name="Ruckert C."/>
        </authorList>
    </citation>
    <scope>NUCLEOTIDE SEQUENCE</scope>
    <source>
        <strain evidence="5">CGMCC 1.10749</strain>
    </source>
</reference>
<dbReference type="PANTHER" id="PTHR42909:SF4">
    <property type="entry name" value="CARBOHYDRATE KINASE, PFKB FAMILY"/>
    <property type="match status" value="1"/>
</dbReference>
<dbReference type="AlphaFoldDB" id="A0A8H9FW89"/>
<evidence type="ECO:0000313" key="5">
    <source>
        <dbReference type="EMBL" id="GGB82523.1"/>
    </source>
</evidence>
<dbReference type="PANTHER" id="PTHR42909">
    <property type="entry name" value="ZGC:136858"/>
    <property type="match status" value="1"/>
</dbReference>
<dbReference type="RefSeq" id="WP_035948650.1">
    <property type="nucleotide sequence ID" value="NZ_BMEA01000002.1"/>
</dbReference>
<dbReference type="GO" id="GO:0005737">
    <property type="term" value="C:cytoplasm"/>
    <property type="evidence" value="ECO:0007669"/>
    <property type="project" value="TreeGrafter"/>
</dbReference>
<dbReference type="InterPro" id="IPR011611">
    <property type="entry name" value="PfkB_dom"/>
</dbReference>
<dbReference type="Pfam" id="PF13412">
    <property type="entry name" value="HTH_24"/>
    <property type="match status" value="1"/>
</dbReference>
<dbReference type="InterPro" id="IPR002173">
    <property type="entry name" value="Carboh/pur_kinase_PfkB_CS"/>
</dbReference>
<evidence type="ECO:0000256" key="2">
    <source>
        <dbReference type="ARBA" id="ARBA00022777"/>
    </source>
</evidence>
<dbReference type="InterPro" id="IPR036390">
    <property type="entry name" value="WH_DNA-bd_sf"/>
</dbReference>
<dbReference type="EMBL" id="BMEA01000002">
    <property type="protein sequence ID" value="GGB82523.1"/>
    <property type="molecule type" value="Genomic_DNA"/>
</dbReference>
<dbReference type="Gene3D" id="3.40.1190.20">
    <property type="match status" value="1"/>
</dbReference>
<dbReference type="PROSITE" id="PS00583">
    <property type="entry name" value="PFKB_KINASES_1"/>
    <property type="match status" value="1"/>
</dbReference>
<dbReference type="GO" id="GO:0004730">
    <property type="term" value="F:pseudouridylate synthase activity"/>
    <property type="evidence" value="ECO:0007669"/>
    <property type="project" value="TreeGrafter"/>
</dbReference>
<dbReference type="Proteomes" id="UP000628079">
    <property type="component" value="Unassembled WGS sequence"/>
</dbReference>